<evidence type="ECO:0000256" key="4">
    <source>
        <dbReference type="ARBA" id="ARBA00023125"/>
    </source>
</evidence>
<dbReference type="InterPro" id="IPR014284">
    <property type="entry name" value="RNA_pol_sigma-70_dom"/>
</dbReference>
<feature type="domain" description="RNA polymerase sigma factor 70 region 4 type 2" evidence="8">
    <location>
        <begin position="109"/>
        <end position="161"/>
    </location>
</feature>
<evidence type="ECO:0000256" key="3">
    <source>
        <dbReference type="ARBA" id="ARBA00023082"/>
    </source>
</evidence>
<keyword evidence="5 6" id="KW-0804">Transcription</keyword>
<dbReference type="InterPro" id="IPR007627">
    <property type="entry name" value="RNA_pol_sigma70_r2"/>
</dbReference>
<dbReference type="Gene3D" id="1.10.10.10">
    <property type="entry name" value="Winged helix-like DNA-binding domain superfamily/Winged helix DNA-binding domain"/>
    <property type="match status" value="1"/>
</dbReference>
<dbReference type="InterPro" id="IPR013325">
    <property type="entry name" value="RNA_pol_sigma_r2"/>
</dbReference>
<dbReference type="InterPro" id="IPR013249">
    <property type="entry name" value="RNA_pol_sigma70_r4_t2"/>
</dbReference>
<keyword evidence="2 6" id="KW-0805">Transcription regulation</keyword>
<sequence length="190" mass="21314">MDHAAPENFPTSKKEMLAAIPALRRFSRTFHKSQPAADDLVQETLVRAWHALDRYQPGTSMNAWLFTIMRNVFITDYRIRARETTGFTTDIAEYQGAQAAPQEWRLRARDVQTALHSLPTEQRIAIVLCCVLGHSYQEVADICACEIGTIKSRISRGKLTLLALLGEESRLSVLETDYRSSTAAAINAFA</sequence>
<evidence type="ECO:0000256" key="6">
    <source>
        <dbReference type="RuleBase" id="RU000716"/>
    </source>
</evidence>
<name>A0A849VPJ2_9HYPH</name>
<dbReference type="SUPFAM" id="SSF88659">
    <property type="entry name" value="Sigma3 and sigma4 domains of RNA polymerase sigma factors"/>
    <property type="match status" value="1"/>
</dbReference>
<evidence type="ECO:0000256" key="2">
    <source>
        <dbReference type="ARBA" id="ARBA00023015"/>
    </source>
</evidence>
<dbReference type="PANTHER" id="PTHR43133">
    <property type="entry name" value="RNA POLYMERASE ECF-TYPE SIGMA FACTO"/>
    <property type="match status" value="1"/>
</dbReference>
<dbReference type="EMBL" id="JABUMX010000002">
    <property type="protein sequence ID" value="NTS31366.1"/>
    <property type="molecule type" value="Genomic_DNA"/>
</dbReference>
<comment type="caution">
    <text evidence="9">The sequence shown here is derived from an EMBL/GenBank/DDBJ whole genome shotgun (WGS) entry which is preliminary data.</text>
</comment>
<dbReference type="InterPro" id="IPR000838">
    <property type="entry name" value="RNA_pol_sigma70_ECF_CS"/>
</dbReference>
<dbReference type="Pfam" id="PF04542">
    <property type="entry name" value="Sigma70_r2"/>
    <property type="match status" value="1"/>
</dbReference>
<comment type="similarity">
    <text evidence="1 6">Belongs to the sigma-70 factor family. ECF subfamily.</text>
</comment>
<dbReference type="CDD" id="cd06171">
    <property type="entry name" value="Sigma70_r4"/>
    <property type="match status" value="1"/>
</dbReference>
<gene>
    <name evidence="9" type="ORF">HQ945_08880</name>
</gene>
<dbReference type="Gene3D" id="1.10.1740.10">
    <property type="match status" value="1"/>
</dbReference>
<evidence type="ECO:0000313" key="10">
    <source>
        <dbReference type="Proteomes" id="UP000550508"/>
    </source>
</evidence>
<reference evidence="9 10" key="1">
    <citation type="submission" date="2020-05" db="EMBL/GenBank/DDBJ databases">
        <authorList>
            <person name="Kim M.K."/>
        </authorList>
    </citation>
    <scope>NUCLEOTIDE SEQUENCE [LARGE SCALE GENOMIC DNA]</scope>
    <source>
        <strain evidence="9 10">BT25</strain>
    </source>
</reference>
<evidence type="ECO:0000256" key="1">
    <source>
        <dbReference type="ARBA" id="ARBA00010641"/>
    </source>
</evidence>
<feature type="domain" description="RNA polymerase sigma-70 region 2" evidence="7">
    <location>
        <begin position="21"/>
        <end position="82"/>
    </location>
</feature>
<dbReference type="InterPro" id="IPR036388">
    <property type="entry name" value="WH-like_DNA-bd_sf"/>
</dbReference>
<dbReference type="GO" id="GO:0016987">
    <property type="term" value="F:sigma factor activity"/>
    <property type="evidence" value="ECO:0007669"/>
    <property type="project" value="UniProtKB-KW"/>
</dbReference>
<dbReference type="GO" id="GO:0003677">
    <property type="term" value="F:DNA binding"/>
    <property type="evidence" value="ECO:0007669"/>
    <property type="project" value="UniProtKB-KW"/>
</dbReference>
<dbReference type="PANTHER" id="PTHR43133:SF25">
    <property type="entry name" value="RNA POLYMERASE SIGMA FACTOR RFAY-RELATED"/>
    <property type="match status" value="1"/>
</dbReference>
<organism evidence="9 10">
    <name type="scientific">Phyllobacterium pellucidum</name>
    <dbReference type="NCBI Taxonomy" id="2740464"/>
    <lineage>
        <taxon>Bacteria</taxon>
        <taxon>Pseudomonadati</taxon>
        <taxon>Pseudomonadota</taxon>
        <taxon>Alphaproteobacteria</taxon>
        <taxon>Hyphomicrobiales</taxon>
        <taxon>Phyllobacteriaceae</taxon>
        <taxon>Phyllobacterium</taxon>
    </lineage>
</organism>
<protein>
    <recommendedName>
        <fullName evidence="6">RNA polymerase sigma factor</fullName>
    </recommendedName>
</protein>
<proteinExistence type="inferred from homology"/>
<dbReference type="PROSITE" id="PS01063">
    <property type="entry name" value="SIGMA70_ECF"/>
    <property type="match status" value="1"/>
</dbReference>
<dbReference type="Proteomes" id="UP000550508">
    <property type="component" value="Unassembled WGS sequence"/>
</dbReference>
<keyword evidence="10" id="KW-1185">Reference proteome</keyword>
<dbReference type="RefSeq" id="WP_174207993.1">
    <property type="nucleotide sequence ID" value="NZ_JABUMX010000002.1"/>
</dbReference>
<dbReference type="Pfam" id="PF08281">
    <property type="entry name" value="Sigma70_r4_2"/>
    <property type="match status" value="1"/>
</dbReference>
<evidence type="ECO:0000259" key="7">
    <source>
        <dbReference type="Pfam" id="PF04542"/>
    </source>
</evidence>
<dbReference type="InterPro" id="IPR039425">
    <property type="entry name" value="RNA_pol_sigma-70-like"/>
</dbReference>
<dbReference type="NCBIfam" id="TIGR02937">
    <property type="entry name" value="sigma70-ECF"/>
    <property type="match status" value="1"/>
</dbReference>
<evidence type="ECO:0000256" key="5">
    <source>
        <dbReference type="ARBA" id="ARBA00023163"/>
    </source>
</evidence>
<evidence type="ECO:0000259" key="8">
    <source>
        <dbReference type="Pfam" id="PF08281"/>
    </source>
</evidence>
<keyword evidence="3 6" id="KW-0731">Sigma factor</keyword>
<accession>A0A849VPJ2</accession>
<dbReference type="SUPFAM" id="SSF88946">
    <property type="entry name" value="Sigma2 domain of RNA polymerase sigma factors"/>
    <property type="match status" value="1"/>
</dbReference>
<dbReference type="InterPro" id="IPR013324">
    <property type="entry name" value="RNA_pol_sigma_r3/r4-like"/>
</dbReference>
<keyword evidence="4 6" id="KW-0238">DNA-binding</keyword>
<dbReference type="GO" id="GO:0006352">
    <property type="term" value="P:DNA-templated transcription initiation"/>
    <property type="evidence" value="ECO:0007669"/>
    <property type="project" value="InterPro"/>
</dbReference>
<dbReference type="AlphaFoldDB" id="A0A849VPJ2"/>
<evidence type="ECO:0000313" key="9">
    <source>
        <dbReference type="EMBL" id="NTS31366.1"/>
    </source>
</evidence>